<evidence type="ECO:0000313" key="2">
    <source>
        <dbReference type="EMBL" id="TQD97111.1"/>
    </source>
</evidence>
<gene>
    <name evidence="2" type="ORF">C1H46_017200</name>
</gene>
<evidence type="ECO:0000256" key="1">
    <source>
        <dbReference type="SAM" id="MobiDB-lite"/>
    </source>
</evidence>
<comment type="caution">
    <text evidence="2">The sequence shown here is derived from an EMBL/GenBank/DDBJ whole genome shotgun (WGS) entry which is preliminary data.</text>
</comment>
<dbReference type="EMBL" id="VIEB01000278">
    <property type="protein sequence ID" value="TQD97111.1"/>
    <property type="molecule type" value="Genomic_DNA"/>
</dbReference>
<feature type="compositionally biased region" description="Polar residues" evidence="1">
    <location>
        <begin position="1"/>
        <end position="21"/>
    </location>
</feature>
<keyword evidence="3" id="KW-1185">Reference proteome</keyword>
<reference evidence="2 3" key="1">
    <citation type="journal article" date="2019" name="G3 (Bethesda)">
        <title>Sequencing of a Wild Apple (Malus baccata) Genome Unravels the Differences Between Cultivated and Wild Apple Species Regarding Disease Resistance and Cold Tolerance.</title>
        <authorList>
            <person name="Chen X."/>
        </authorList>
    </citation>
    <scope>NUCLEOTIDE SEQUENCE [LARGE SCALE GENOMIC DNA]</scope>
    <source>
        <strain evidence="3">cv. Shandingzi</strain>
        <tissue evidence="2">Leaves</tissue>
    </source>
</reference>
<proteinExistence type="predicted"/>
<name>A0A540MEF5_MALBA</name>
<dbReference type="AlphaFoldDB" id="A0A540MEF5"/>
<dbReference type="Proteomes" id="UP000315295">
    <property type="component" value="Unassembled WGS sequence"/>
</dbReference>
<accession>A0A540MEF5</accession>
<protein>
    <submittedName>
        <fullName evidence="2">Uncharacterized protein</fullName>
    </submittedName>
</protein>
<organism evidence="2 3">
    <name type="scientific">Malus baccata</name>
    <name type="common">Siberian crab apple</name>
    <name type="synonym">Pyrus baccata</name>
    <dbReference type="NCBI Taxonomy" id="106549"/>
    <lineage>
        <taxon>Eukaryota</taxon>
        <taxon>Viridiplantae</taxon>
        <taxon>Streptophyta</taxon>
        <taxon>Embryophyta</taxon>
        <taxon>Tracheophyta</taxon>
        <taxon>Spermatophyta</taxon>
        <taxon>Magnoliopsida</taxon>
        <taxon>eudicotyledons</taxon>
        <taxon>Gunneridae</taxon>
        <taxon>Pentapetalae</taxon>
        <taxon>rosids</taxon>
        <taxon>fabids</taxon>
        <taxon>Rosales</taxon>
        <taxon>Rosaceae</taxon>
        <taxon>Amygdaloideae</taxon>
        <taxon>Maleae</taxon>
        <taxon>Malus</taxon>
    </lineage>
</organism>
<feature type="region of interest" description="Disordered" evidence="1">
    <location>
        <begin position="1"/>
        <end position="88"/>
    </location>
</feature>
<evidence type="ECO:0000313" key="3">
    <source>
        <dbReference type="Proteomes" id="UP000315295"/>
    </source>
</evidence>
<feature type="compositionally biased region" description="Polar residues" evidence="1">
    <location>
        <begin position="72"/>
        <end position="88"/>
    </location>
</feature>
<sequence length="88" mass="9333">MSIQSNSASKQSHASPTSAANSKLHGQHNYKPQRTCSQVKEAHGSPRATLPTRADNKEKVGVQGTANPMLAPNQSTPTRNTPTNRGKG</sequence>